<evidence type="ECO:0000256" key="3">
    <source>
        <dbReference type="ARBA" id="ARBA00022692"/>
    </source>
</evidence>
<dbReference type="OrthoDB" id="974312at2"/>
<dbReference type="Pfam" id="PF02687">
    <property type="entry name" value="FtsX"/>
    <property type="match status" value="2"/>
</dbReference>
<evidence type="ECO:0008006" key="11">
    <source>
        <dbReference type="Google" id="ProtNLM"/>
    </source>
</evidence>
<evidence type="ECO:0000313" key="10">
    <source>
        <dbReference type="Proteomes" id="UP000095552"/>
    </source>
</evidence>
<reference evidence="9 10" key="1">
    <citation type="submission" date="2016-08" db="EMBL/GenBank/DDBJ databases">
        <title>Draft genome of Fabibacter sp. strain SK-8.</title>
        <authorList>
            <person name="Wong S.-K."/>
            <person name="Hamasaki K."/>
            <person name="Yoshizawa S."/>
        </authorList>
    </citation>
    <scope>NUCLEOTIDE SEQUENCE [LARGE SCALE GENOMIC DNA]</scope>
    <source>
        <strain evidence="9 10">SK-8</strain>
    </source>
</reference>
<dbReference type="EMBL" id="MDGQ01000005">
    <property type="protein sequence ID" value="OEJ99926.1"/>
    <property type="molecule type" value="Genomic_DNA"/>
</dbReference>
<feature type="transmembrane region" description="Helical" evidence="6">
    <location>
        <begin position="365"/>
        <end position="387"/>
    </location>
</feature>
<evidence type="ECO:0000256" key="5">
    <source>
        <dbReference type="ARBA" id="ARBA00023136"/>
    </source>
</evidence>
<keyword evidence="3 6" id="KW-0812">Transmembrane</keyword>
<evidence type="ECO:0000256" key="2">
    <source>
        <dbReference type="ARBA" id="ARBA00022475"/>
    </source>
</evidence>
<keyword evidence="4 6" id="KW-1133">Transmembrane helix</keyword>
<evidence type="ECO:0000256" key="6">
    <source>
        <dbReference type="SAM" id="Phobius"/>
    </source>
</evidence>
<dbReference type="Proteomes" id="UP000095552">
    <property type="component" value="Unassembled WGS sequence"/>
</dbReference>
<keyword evidence="5 6" id="KW-0472">Membrane</keyword>
<organism evidence="9 10">
    <name type="scientific">Roseivirga misakiensis</name>
    <dbReference type="NCBI Taxonomy" id="1563681"/>
    <lineage>
        <taxon>Bacteria</taxon>
        <taxon>Pseudomonadati</taxon>
        <taxon>Bacteroidota</taxon>
        <taxon>Cytophagia</taxon>
        <taxon>Cytophagales</taxon>
        <taxon>Roseivirgaceae</taxon>
        <taxon>Roseivirga</taxon>
    </lineage>
</organism>
<comment type="subcellular location">
    <subcellularLocation>
        <location evidence="1">Cell membrane</location>
        <topology evidence="1">Multi-pass membrane protein</topology>
    </subcellularLocation>
</comment>
<dbReference type="RefSeq" id="WP_069835389.1">
    <property type="nucleotide sequence ID" value="NZ_MDGQ01000005.1"/>
</dbReference>
<sequence>MVKIFFNLVKRNFLKDKVLNTLSLLGLSLGLTASALILLFVDHELSFDTFHADAKNIYRIEAQTNSPSWSSNLGIEHNRELISGKYPEVESIVEVINSNRIFLSFLDKGFWESNVKLVAPGSDFFHFFDFELIEGNRQTLLDVPNAAVLTKSTARKYFGESPAIGRVLKYDTQLLKVTGVIADLPTNTHLSFDIIYTNGTAFTQDHYHADSYIKLSNNVLPETMEDKIMAMEGVAEDEFHELTDVKLLPIADIHFKSQADFGSGASGDMLQLSIFMVIGLLILLIATANYINLSMAIFSSKSKEVGMRKVLGESKSGITKSFFLESCITIFMTIPLALLGLGLLLPKLNQFMGLNMENKFLSSPTYWLISVLFVAVLSFATIIYPALTLTQSKVSTLLKSKVSIHSSSGIKLRNILIFFQFALLFTLGISAWFMNQQISYLDNKDMGFETENIVKITNAYELGEIPDYYLFKNELKRSPQISGVTFGPMIGDGSDPLAYKPEGQNEIFENLLSYGVDVDYFDVMGIEILAGDFKNTLNSADSGQVISVVNTRFINDLGWQDDPIGKKMILRPGTENELNRKVTAVFKDFHYFSLKEKISPQIISLKIDPDFINTNILVRASNNDLKATVEAIESAWQKIQSDVPMQYEYMDDAVKRLYKKDKQTGQITILFSLLAVGLSFLGLTGFMVYMIGLKSKEIAVRKVLGATLLQVIALLNKQLFTLILISAIIGSALSFLLIDTWLQDYAYSIPLRPTTFVLAALIVYMIVFLITSLQSLKSAQLNPTNALKNE</sequence>
<proteinExistence type="predicted"/>
<feature type="transmembrane region" description="Helical" evidence="6">
    <location>
        <begin position="719"/>
        <end position="742"/>
    </location>
</feature>
<dbReference type="GO" id="GO:0005886">
    <property type="term" value="C:plasma membrane"/>
    <property type="evidence" value="ECO:0007669"/>
    <property type="project" value="UniProtKB-SubCell"/>
</dbReference>
<dbReference type="InterPro" id="IPR050250">
    <property type="entry name" value="Macrolide_Exporter_MacB"/>
</dbReference>
<feature type="transmembrane region" description="Helical" evidence="6">
    <location>
        <begin position="321"/>
        <end position="345"/>
    </location>
</feature>
<feature type="transmembrane region" description="Helical" evidence="6">
    <location>
        <begin position="274"/>
        <end position="300"/>
    </location>
</feature>
<evidence type="ECO:0000256" key="4">
    <source>
        <dbReference type="ARBA" id="ARBA00022989"/>
    </source>
</evidence>
<feature type="domain" description="MacB-like periplasmic core" evidence="8">
    <location>
        <begin position="22"/>
        <end position="228"/>
    </location>
</feature>
<feature type="transmembrane region" description="Helical" evidence="6">
    <location>
        <begin position="21"/>
        <end position="41"/>
    </location>
</feature>
<keyword evidence="10" id="KW-1185">Reference proteome</keyword>
<evidence type="ECO:0000313" key="9">
    <source>
        <dbReference type="EMBL" id="OEJ99926.1"/>
    </source>
</evidence>
<dbReference type="STRING" id="1563681.BFP71_10290"/>
<protein>
    <recommendedName>
        <fullName evidence="11">ABC transporter permease</fullName>
    </recommendedName>
</protein>
<gene>
    <name evidence="9" type="ORF">BFP71_10290</name>
</gene>
<dbReference type="PANTHER" id="PTHR30572">
    <property type="entry name" value="MEMBRANE COMPONENT OF TRANSPORTER-RELATED"/>
    <property type="match status" value="1"/>
</dbReference>
<dbReference type="InterPro" id="IPR003838">
    <property type="entry name" value="ABC3_permease_C"/>
</dbReference>
<feature type="domain" description="ABC3 transporter permease C-terminal" evidence="7">
    <location>
        <begin position="669"/>
        <end position="783"/>
    </location>
</feature>
<feature type="transmembrane region" description="Helical" evidence="6">
    <location>
        <begin position="415"/>
        <end position="434"/>
    </location>
</feature>
<dbReference type="Pfam" id="PF12704">
    <property type="entry name" value="MacB_PCD"/>
    <property type="match status" value="1"/>
</dbReference>
<dbReference type="AlphaFoldDB" id="A0A1E5SLK1"/>
<evidence type="ECO:0000259" key="7">
    <source>
        <dbReference type="Pfam" id="PF02687"/>
    </source>
</evidence>
<accession>A0A1E5SLK1</accession>
<keyword evidence="2" id="KW-1003">Cell membrane</keyword>
<name>A0A1E5SLK1_9BACT</name>
<comment type="caution">
    <text evidence="9">The sequence shown here is derived from an EMBL/GenBank/DDBJ whole genome shotgun (WGS) entry which is preliminary data.</text>
</comment>
<feature type="domain" description="ABC3 transporter permease C-terminal" evidence="7">
    <location>
        <begin position="276"/>
        <end position="390"/>
    </location>
</feature>
<evidence type="ECO:0000259" key="8">
    <source>
        <dbReference type="Pfam" id="PF12704"/>
    </source>
</evidence>
<dbReference type="GO" id="GO:0022857">
    <property type="term" value="F:transmembrane transporter activity"/>
    <property type="evidence" value="ECO:0007669"/>
    <property type="project" value="TreeGrafter"/>
</dbReference>
<evidence type="ECO:0000256" key="1">
    <source>
        <dbReference type="ARBA" id="ARBA00004651"/>
    </source>
</evidence>
<dbReference type="PANTHER" id="PTHR30572:SF18">
    <property type="entry name" value="ABC-TYPE MACROLIDE FAMILY EXPORT SYSTEM PERMEASE COMPONENT 2"/>
    <property type="match status" value="1"/>
</dbReference>
<dbReference type="InterPro" id="IPR025857">
    <property type="entry name" value="MacB_PCD"/>
</dbReference>
<feature type="transmembrane region" description="Helical" evidence="6">
    <location>
        <begin position="669"/>
        <end position="692"/>
    </location>
</feature>
<feature type="transmembrane region" description="Helical" evidence="6">
    <location>
        <begin position="754"/>
        <end position="773"/>
    </location>
</feature>